<dbReference type="PANTHER" id="PTHR30273:SF2">
    <property type="entry name" value="PROTEIN FECR"/>
    <property type="match status" value="1"/>
</dbReference>
<feature type="domain" description="FecR protein" evidence="3">
    <location>
        <begin position="194"/>
        <end position="282"/>
    </location>
</feature>
<dbReference type="InterPro" id="IPR006860">
    <property type="entry name" value="FecR"/>
</dbReference>
<dbReference type="OrthoDB" id="650093at2"/>
<evidence type="ECO:0000259" key="3">
    <source>
        <dbReference type="Pfam" id="PF04773"/>
    </source>
</evidence>
<dbReference type="InterPro" id="IPR012373">
    <property type="entry name" value="Ferrdict_sens_TM"/>
</dbReference>
<dbReference type="Pfam" id="PF16344">
    <property type="entry name" value="FecR_C"/>
    <property type="match status" value="1"/>
</dbReference>
<keyword evidence="6" id="KW-1185">Reference proteome</keyword>
<dbReference type="GeneID" id="98673339"/>
<evidence type="ECO:0000256" key="2">
    <source>
        <dbReference type="SAM" id="Phobius"/>
    </source>
</evidence>
<dbReference type="KEGG" id="ada:A5CPEGH6_13620"/>
<keyword evidence="2" id="KW-0812">Transmembrane</keyword>
<evidence type="ECO:0000256" key="1">
    <source>
        <dbReference type="SAM" id="MobiDB-lite"/>
    </source>
</evidence>
<evidence type="ECO:0000259" key="4">
    <source>
        <dbReference type="Pfam" id="PF16344"/>
    </source>
</evidence>
<keyword evidence="2" id="KW-1133">Transmembrane helix</keyword>
<dbReference type="AlphaFoldDB" id="A0A4Y1X1Y4"/>
<evidence type="ECO:0000313" key="6">
    <source>
        <dbReference type="Proteomes" id="UP000319374"/>
    </source>
</evidence>
<organism evidence="5 6">
    <name type="scientific">Alistipes dispar</name>
    <dbReference type="NCBI Taxonomy" id="2585119"/>
    <lineage>
        <taxon>Bacteria</taxon>
        <taxon>Pseudomonadati</taxon>
        <taxon>Bacteroidota</taxon>
        <taxon>Bacteroidia</taxon>
        <taxon>Bacteroidales</taxon>
        <taxon>Rikenellaceae</taxon>
        <taxon>Alistipes</taxon>
    </lineage>
</organism>
<keyword evidence="2" id="KW-0472">Membrane</keyword>
<feature type="compositionally biased region" description="Low complexity" evidence="1">
    <location>
        <begin position="410"/>
        <end position="420"/>
    </location>
</feature>
<dbReference type="EMBL" id="AP019736">
    <property type="protein sequence ID" value="BBL06724.1"/>
    <property type="molecule type" value="Genomic_DNA"/>
</dbReference>
<evidence type="ECO:0000313" key="5">
    <source>
        <dbReference type="EMBL" id="BBL06724.1"/>
    </source>
</evidence>
<feature type="region of interest" description="Disordered" evidence="1">
    <location>
        <begin position="401"/>
        <end position="420"/>
    </location>
</feature>
<reference evidence="6" key="1">
    <citation type="submission" date="2019-06" db="EMBL/GenBank/DDBJ databases">
        <title>Alistipes onderdonkii subsp. vulgaris subsp. nov., Alistipes dispar sp. nov. and Alistipes communis sp. nov., isolated from human faeces, and creation of Alistipes onderdonkii subsp. onderdonkii subsp. nov.</title>
        <authorList>
            <person name="Sakamoto M."/>
            <person name="Ikeyama N."/>
            <person name="Ogata Y."/>
            <person name="Suda W."/>
            <person name="Iino T."/>
            <person name="Hattori M."/>
            <person name="Ohkuma M."/>
        </authorList>
    </citation>
    <scope>NUCLEOTIDE SEQUENCE [LARGE SCALE GENOMIC DNA]</scope>
    <source>
        <strain evidence="6">5CPEGH6</strain>
    </source>
</reference>
<sequence length="420" mass="47505">MDAQNRHIDRLIARHLDGGSLSDAEQAELLDWLRSSEEHRHSYLEAYDAWGGRHLSDTRFDAEAAYRCLTERIAGPEGHPAAPVVRRSRAVRRRLVGTACAAVCTALLVTGFFLRGKAERQIPDIREFVQTAEAPVYTGKEARLVLSERRTVRIEEKRSSIRYDAAEIHINEDAREPIEKKEVAAFNQLLVPYGKQTTLTLADGTRVWVNAGSWLIYPSAFGDDSREIYAEGEIYIEVAHDAARPFTVHTGKMDVRVLGTRFYLSSYGRDRTQEVVLRSGSVSVAPAGAPERGIRIVPDQRASLDTAGTFRIREVRAEDYISWIHGYYRFDNTPLSDVLARLARYYNRTFDCSPEVGVMTISGKLELNDDPGEVLRILSLTAPIRFRVSENGFRLSSVQTLRKEHDDNPNRMPMENRNPN</sequence>
<feature type="transmembrane region" description="Helical" evidence="2">
    <location>
        <begin position="95"/>
        <end position="114"/>
    </location>
</feature>
<dbReference type="InterPro" id="IPR032508">
    <property type="entry name" value="FecR_C"/>
</dbReference>
<dbReference type="Gene3D" id="2.60.120.1440">
    <property type="match status" value="1"/>
</dbReference>
<protein>
    <recommendedName>
        <fullName evidence="7">Anti-sigma factor</fullName>
    </recommendedName>
</protein>
<gene>
    <name evidence="5" type="ORF">A5CPEGH6_13620</name>
</gene>
<proteinExistence type="predicted"/>
<dbReference type="GO" id="GO:0016989">
    <property type="term" value="F:sigma factor antagonist activity"/>
    <property type="evidence" value="ECO:0007669"/>
    <property type="project" value="TreeGrafter"/>
</dbReference>
<dbReference type="Gene3D" id="3.55.50.30">
    <property type="match status" value="1"/>
</dbReference>
<dbReference type="Pfam" id="PF04773">
    <property type="entry name" value="FecR"/>
    <property type="match status" value="1"/>
</dbReference>
<accession>A0A4Y1X1Y4</accession>
<feature type="domain" description="Protein FecR C-terminal" evidence="4">
    <location>
        <begin position="328"/>
        <end position="391"/>
    </location>
</feature>
<dbReference type="Proteomes" id="UP000319374">
    <property type="component" value="Chromosome"/>
</dbReference>
<name>A0A4Y1X1Y4_9BACT</name>
<dbReference type="RefSeq" id="WP_141428511.1">
    <property type="nucleotide sequence ID" value="NZ_AP019736.1"/>
</dbReference>
<dbReference type="PANTHER" id="PTHR30273">
    <property type="entry name" value="PERIPLASMIC SIGNAL SENSOR AND SIGMA FACTOR ACTIVATOR FECR-RELATED"/>
    <property type="match status" value="1"/>
</dbReference>
<evidence type="ECO:0008006" key="7">
    <source>
        <dbReference type="Google" id="ProtNLM"/>
    </source>
</evidence>